<evidence type="ECO:0000313" key="2">
    <source>
        <dbReference type="EMBL" id="KAF9453469.1"/>
    </source>
</evidence>
<feature type="region of interest" description="Disordered" evidence="1">
    <location>
        <begin position="1"/>
        <end position="26"/>
    </location>
</feature>
<accession>A0A9P5XMA6</accession>
<feature type="compositionally biased region" description="Basic and acidic residues" evidence="1">
    <location>
        <begin position="324"/>
        <end position="333"/>
    </location>
</feature>
<gene>
    <name evidence="2" type="ORF">P691DRAFT_755526</name>
</gene>
<dbReference type="Gene3D" id="1.20.5.170">
    <property type="match status" value="1"/>
</dbReference>
<dbReference type="SUPFAM" id="SSF57959">
    <property type="entry name" value="Leucine zipper domain"/>
    <property type="match status" value="1"/>
</dbReference>
<comment type="caution">
    <text evidence="2">The sequence shown here is derived from an EMBL/GenBank/DDBJ whole genome shotgun (WGS) entry which is preliminary data.</text>
</comment>
<protein>
    <recommendedName>
        <fullName evidence="4">BZIP domain-containing protein</fullName>
    </recommendedName>
</protein>
<feature type="compositionally biased region" description="Polar residues" evidence="1">
    <location>
        <begin position="97"/>
        <end position="137"/>
    </location>
</feature>
<proteinExistence type="predicted"/>
<feature type="compositionally biased region" description="Polar residues" evidence="1">
    <location>
        <begin position="81"/>
        <end position="90"/>
    </location>
</feature>
<feature type="region of interest" description="Disordered" evidence="1">
    <location>
        <begin position="198"/>
        <end position="356"/>
    </location>
</feature>
<dbReference type="InterPro" id="IPR046347">
    <property type="entry name" value="bZIP_sf"/>
</dbReference>
<feature type="compositionally biased region" description="Polar residues" evidence="1">
    <location>
        <begin position="297"/>
        <end position="315"/>
    </location>
</feature>
<evidence type="ECO:0000313" key="3">
    <source>
        <dbReference type="Proteomes" id="UP000807342"/>
    </source>
</evidence>
<evidence type="ECO:0008006" key="4">
    <source>
        <dbReference type="Google" id="ProtNLM"/>
    </source>
</evidence>
<feature type="region of interest" description="Disordered" evidence="1">
    <location>
        <begin position="51"/>
        <end position="162"/>
    </location>
</feature>
<name>A0A9P5XMA6_9AGAR</name>
<dbReference type="AlphaFoldDB" id="A0A9P5XMA6"/>
<sequence>MSSKRGRKRNDNLPPNRARDVQRAFRARRAAHLQALEQRVTELEEENNCLRHALNLPPSTRPPLGKGPTGKDRPKDYEHTVASSSASQPLSFAPPSRGSSAAESPGSRTSSHSPHTISVSMSSRPMQLIESGSQWSNDLLMGDSHPSDVAGPTNSPYQLTPMTAPLPLKPIYPSYTSSSLPSSSRNSVSSEIYIPHNSVYSHSSDRPLSHSYGGQGFTWRNPEIREEPSRHYSYTPSPFTTYDHASMHSQSPSPGVSTMQSQGHQPPQHQHHRESPISYAAPQRRCVTDPQGFSIGQGFSNLSNPSQVQTHQTLTAPHCARQTELIRQDDDIGHLTPPPRSHPYGPDGRLNHQPLP</sequence>
<feature type="compositionally biased region" description="Basic and acidic residues" evidence="1">
    <location>
        <begin position="69"/>
        <end position="79"/>
    </location>
</feature>
<reference evidence="2" key="1">
    <citation type="submission" date="2020-11" db="EMBL/GenBank/DDBJ databases">
        <authorList>
            <consortium name="DOE Joint Genome Institute"/>
            <person name="Ahrendt S."/>
            <person name="Riley R."/>
            <person name="Andreopoulos W."/>
            <person name="Labutti K."/>
            <person name="Pangilinan J."/>
            <person name="Ruiz-Duenas F.J."/>
            <person name="Barrasa J.M."/>
            <person name="Sanchez-Garcia M."/>
            <person name="Camarero S."/>
            <person name="Miyauchi S."/>
            <person name="Serrano A."/>
            <person name="Linde D."/>
            <person name="Babiker R."/>
            <person name="Drula E."/>
            <person name="Ayuso-Fernandez I."/>
            <person name="Pacheco R."/>
            <person name="Padilla G."/>
            <person name="Ferreira P."/>
            <person name="Barriuso J."/>
            <person name="Kellner H."/>
            <person name="Castanera R."/>
            <person name="Alfaro M."/>
            <person name="Ramirez L."/>
            <person name="Pisabarro A.G."/>
            <person name="Kuo A."/>
            <person name="Tritt A."/>
            <person name="Lipzen A."/>
            <person name="He G."/>
            <person name="Yan M."/>
            <person name="Ng V."/>
            <person name="Cullen D."/>
            <person name="Martin F."/>
            <person name="Rosso M.-N."/>
            <person name="Henrissat B."/>
            <person name="Hibbett D."/>
            <person name="Martinez A.T."/>
            <person name="Grigoriev I.V."/>
        </authorList>
    </citation>
    <scope>NUCLEOTIDE SEQUENCE</scope>
    <source>
        <strain evidence="2">MF-IS2</strain>
    </source>
</reference>
<keyword evidence="3" id="KW-1185">Reference proteome</keyword>
<feature type="compositionally biased region" description="Polar residues" evidence="1">
    <location>
        <begin position="247"/>
        <end position="261"/>
    </location>
</feature>
<dbReference type="GO" id="GO:0003700">
    <property type="term" value="F:DNA-binding transcription factor activity"/>
    <property type="evidence" value="ECO:0007669"/>
    <property type="project" value="InterPro"/>
</dbReference>
<dbReference type="Proteomes" id="UP000807342">
    <property type="component" value="Unassembled WGS sequence"/>
</dbReference>
<evidence type="ECO:0000256" key="1">
    <source>
        <dbReference type="SAM" id="MobiDB-lite"/>
    </source>
</evidence>
<feature type="compositionally biased region" description="Polar residues" evidence="1">
    <location>
        <begin position="152"/>
        <end position="161"/>
    </location>
</feature>
<organism evidence="2 3">
    <name type="scientific">Macrolepiota fuliginosa MF-IS2</name>
    <dbReference type="NCBI Taxonomy" id="1400762"/>
    <lineage>
        <taxon>Eukaryota</taxon>
        <taxon>Fungi</taxon>
        <taxon>Dikarya</taxon>
        <taxon>Basidiomycota</taxon>
        <taxon>Agaricomycotina</taxon>
        <taxon>Agaricomycetes</taxon>
        <taxon>Agaricomycetidae</taxon>
        <taxon>Agaricales</taxon>
        <taxon>Agaricineae</taxon>
        <taxon>Agaricaceae</taxon>
        <taxon>Macrolepiota</taxon>
    </lineage>
</organism>
<dbReference type="EMBL" id="MU151061">
    <property type="protein sequence ID" value="KAF9453469.1"/>
    <property type="molecule type" value="Genomic_DNA"/>
</dbReference>
<dbReference type="OrthoDB" id="2552152at2759"/>